<keyword evidence="4" id="KW-1185">Reference proteome</keyword>
<dbReference type="Pfam" id="PF03787">
    <property type="entry name" value="RAMPs"/>
    <property type="match status" value="2"/>
</dbReference>
<dbReference type="EMBL" id="CP098611">
    <property type="protein sequence ID" value="USR90511.1"/>
    <property type="molecule type" value="Genomic_DNA"/>
</dbReference>
<sequence length="505" mass="55229">MARQIHNRWSITGELKAQTPIHIGGIGGDADTDLALAVNGRGQYYLPGTSLAGAFRSWMTQLPNQNDASIKHIWGDHETKDYGASQIIIDDAKIHTRKPIEIREGVGIDRHSGTAAERFKYSRAILPKGVSFTLNLTFDSQTNDDPIALWQLLNALQNGDIRIGAAKTRGLGRVKLENLNIHRQDLSHAAGLFNSLLNGGTPQPWTADLQAKAAYEMPLSLDIQISWTPRDPVMVKAEADGIAVDMLPLVSQVDSGVRFVIPGSSLKGVLRSHAERIIRTVCQTPTGEEFADQIHLNLINEIFGAPSKKGRDPNQIGMGILFLDDCYGTLPISEDGWFNVERATDLHDGFKSELKTAVGMKPYQKLQPAVHVAIDRWTGGAAEGMLYSVLEPIGVEWDPIGIQVDLARLEDRFPDQVQPAVALLLLVLRDFANRKIPIGYGTNRGMGTVAVTDMTLQVQGDSDIPGLAGDLSLGPDFSQLSDDLRLELSVAWQDWIEQNQTKGAA</sequence>
<dbReference type="Proteomes" id="UP001056708">
    <property type="component" value="Chromosome"/>
</dbReference>
<proteinExistence type="predicted"/>
<evidence type="ECO:0000313" key="4">
    <source>
        <dbReference type="Proteomes" id="UP001056708"/>
    </source>
</evidence>
<gene>
    <name evidence="3" type="ORF">NEA10_16985</name>
</gene>
<evidence type="ECO:0000259" key="2">
    <source>
        <dbReference type="Pfam" id="PF03787"/>
    </source>
</evidence>
<name>A0ABY5ANJ4_9CYAN</name>
<dbReference type="PANTHER" id="PTHR35579">
    <property type="entry name" value="CRISPR SYSTEM CMS ENDORIBONUCLEASE CSM3"/>
    <property type="match status" value="1"/>
</dbReference>
<evidence type="ECO:0000256" key="1">
    <source>
        <dbReference type="ARBA" id="ARBA00023118"/>
    </source>
</evidence>
<feature type="domain" description="CRISPR type III-associated protein" evidence="2">
    <location>
        <begin position="253"/>
        <end position="449"/>
    </location>
</feature>
<keyword evidence="1" id="KW-0051">Antiviral defense</keyword>
<dbReference type="InterPro" id="IPR052216">
    <property type="entry name" value="CRISPR_Csm3_endoribonuclease"/>
</dbReference>
<protein>
    <submittedName>
        <fullName evidence="3">RAMP superfamily CRISPR-associated protein</fullName>
    </submittedName>
</protein>
<reference evidence="3" key="1">
    <citation type="submission" date="2022-06" db="EMBL/GenBank/DDBJ databases">
        <title>Genome sequence of Phormidium yuhuli AB48 isolated from an industrial photobioreactor environment.</title>
        <authorList>
            <person name="Qiu Y."/>
            <person name="Noonan A.J.C."/>
            <person name="Dofher K."/>
            <person name="Koch M."/>
            <person name="Kieft B."/>
            <person name="Lin X."/>
            <person name="Ziels R.M."/>
            <person name="Hallam S.J."/>
        </authorList>
    </citation>
    <scope>NUCLEOTIDE SEQUENCE</scope>
    <source>
        <strain evidence="3">AB48</strain>
    </source>
</reference>
<organism evidence="3 4">
    <name type="scientific">Phormidium yuhuli AB48</name>
    <dbReference type="NCBI Taxonomy" id="2940671"/>
    <lineage>
        <taxon>Bacteria</taxon>
        <taxon>Bacillati</taxon>
        <taxon>Cyanobacteriota</taxon>
        <taxon>Cyanophyceae</taxon>
        <taxon>Oscillatoriophycideae</taxon>
        <taxon>Oscillatoriales</taxon>
        <taxon>Oscillatoriaceae</taxon>
        <taxon>Phormidium</taxon>
        <taxon>Phormidium yuhuli</taxon>
    </lineage>
</organism>
<dbReference type="PANTHER" id="PTHR35579:SF6">
    <property type="entry name" value="DUF324 DOMAIN-CONTAINING PROTEIN"/>
    <property type="match status" value="1"/>
</dbReference>
<dbReference type="RefSeq" id="WP_252662539.1">
    <property type="nucleotide sequence ID" value="NZ_CP098611.1"/>
</dbReference>
<evidence type="ECO:0000313" key="3">
    <source>
        <dbReference type="EMBL" id="USR90511.1"/>
    </source>
</evidence>
<accession>A0ABY5ANJ4</accession>
<feature type="domain" description="CRISPR type III-associated protein" evidence="2">
    <location>
        <begin position="14"/>
        <end position="175"/>
    </location>
</feature>
<dbReference type="InterPro" id="IPR005537">
    <property type="entry name" value="RAMP_III_fam"/>
</dbReference>
<dbReference type="CDD" id="cd09726">
    <property type="entry name" value="RAMP_I_III"/>
    <property type="match status" value="1"/>
</dbReference>